<feature type="domain" description="Growth hormone/erythropoietin receptor ligand binding" evidence="9">
    <location>
        <begin position="3"/>
        <end position="91"/>
    </location>
</feature>
<keyword evidence="4 8" id="KW-1133">Transmembrane helix</keyword>
<dbReference type="PANTHER" id="PTHR23037">
    <property type="entry name" value="CYTOKINE RECEPTOR"/>
    <property type="match status" value="1"/>
</dbReference>
<dbReference type="InterPro" id="IPR036116">
    <property type="entry name" value="FN3_sf"/>
</dbReference>
<evidence type="ECO:0000256" key="5">
    <source>
        <dbReference type="ARBA" id="ARBA00023136"/>
    </source>
</evidence>
<dbReference type="AlphaFoldDB" id="A0A3Q3AE94"/>
<dbReference type="Pfam" id="PF09067">
    <property type="entry name" value="EpoR_lig-bind"/>
    <property type="match status" value="1"/>
</dbReference>
<dbReference type="InterPro" id="IPR013783">
    <property type="entry name" value="Ig-like_fold"/>
</dbReference>
<evidence type="ECO:0000256" key="1">
    <source>
        <dbReference type="ARBA" id="ARBA00004167"/>
    </source>
</evidence>
<dbReference type="GO" id="GO:0004896">
    <property type="term" value="F:cytokine receptor activity"/>
    <property type="evidence" value="ECO:0007669"/>
    <property type="project" value="TreeGrafter"/>
</dbReference>
<proteinExistence type="predicted"/>
<dbReference type="Ensembl" id="ENSKMAT00000014627.1">
    <property type="protein sequence ID" value="ENSKMAP00000014415.1"/>
    <property type="gene ID" value="ENSKMAG00000010809.1"/>
</dbReference>
<organism evidence="10 11">
    <name type="scientific">Kryptolebias marmoratus</name>
    <name type="common">Mangrove killifish</name>
    <name type="synonym">Rivulus marmoratus</name>
    <dbReference type="NCBI Taxonomy" id="37003"/>
    <lineage>
        <taxon>Eukaryota</taxon>
        <taxon>Metazoa</taxon>
        <taxon>Chordata</taxon>
        <taxon>Craniata</taxon>
        <taxon>Vertebrata</taxon>
        <taxon>Euteleostomi</taxon>
        <taxon>Actinopterygii</taxon>
        <taxon>Neopterygii</taxon>
        <taxon>Teleostei</taxon>
        <taxon>Neoteleostei</taxon>
        <taxon>Acanthomorphata</taxon>
        <taxon>Ovalentaria</taxon>
        <taxon>Atherinomorphae</taxon>
        <taxon>Cyprinodontiformes</taxon>
        <taxon>Rivulidae</taxon>
        <taxon>Kryptolebias</taxon>
    </lineage>
</organism>
<dbReference type="InterPro" id="IPR015152">
    <property type="entry name" value="Growth/epo_recpt_lig-bind"/>
</dbReference>
<protein>
    <submittedName>
        <fullName evidence="10">MPL proto-oncogene, thrombopoietin receptor</fullName>
    </submittedName>
</protein>
<dbReference type="Proteomes" id="UP000264800">
    <property type="component" value="Unplaced"/>
</dbReference>
<keyword evidence="7" id="KW-0325">Glycoprotein</keyword>
<evidence type="ECO:0000313" key="10">
    <source>
        <dbReference type="Ensembl" id="ENSKMAP00000014415.1"/>
    </source>
</evidence>
<accession>A0A3Q3AE94</accession>
<dbReference type="Gene3D" id="2.60.40.10">
    <property type="entry name" value="Immunoglobulins"/>
    <property type="match status" value="2"/>
</dbReference>
<dbReference type="OMA" id="WTECLAD"/>
<evidence type="ECO:0000256" key="8">
    <source>
        <dbReference type="SAM" id="Phobius"/>
    </source>
</evidence>
<evidence type="ECO:0000256" key="7">
    <source>
        <dbReference type="ARBA" id="ARBA00023180"/>
    </source>
</evidence>
<evidence type="ECO:0000256" key="2">
    <source>
        <dbReference type="ARBA" id="ARBA00022692"/>
    </source>
</evidence>
<keyword evidence="3" id="KW-0732">Signal</keyword>
<evidence type="ECO:0000256" key="3">
    <source>
        <dbReference type="ARBA" id="ARBA00022729"/>
    </source>
</evidence>
<keyword evidence="11" id="KW-1185">Reference proteome</keyword>
<evidence type="ECO:0000259" key="9">
    <source>
        <dbReference type="Pfam" id="PF09067"/>
    </source>
</evidence>
<reference evidence="10" key="2">
    <citation type="submission" date="2025-09" db="UniProtKB">
        <authorList>
            <consortium name="Ensembl"/>
        </authorList>
    </citation>
    <scope>IDENTIFICATION</scope>
</reference>
<keyword evidence="5 8" id="KW-0472">Membrane</keyword>
<dbReference type="GeneTree" id="ENSGT00940000166530"/>
<reference evidence="10" key="1">
    <citation type="submission" date="2025-08" db="UniProtKB">
        <authorList>
            <consortium name="Ensembl"/>
        </authorList>
    </citation>
    <scope>IDENTIFICATION</scope>
</reference>
<comment type="subcellular location">
    <subcellularLocation>
        <location evidence="1">Membrane</location>
        <topology evidence="1">Single-pass membrane protein</topology>
    </subcellularLocation>
</comment>
<feature type="transmembrane region" description="Helical" evidence="8">
    <location>
        <begin position="308"/>
        <end position="331"/>
    </location>
</feature>
<keyword evidence="2 8" id="KW-0812">Transmembrane</keyword>
<dbReference type="PANTHER" id="PTHR23037:SF34">
    <property type="entry name" value="THROMBOPOIETIN RECEPTOR ISOFORM X1"/>
    <property type="match status" value="1"/>
</dbReference>
<sequence>VMKDEESPKCFSRTGEDFTCFFETMDNKTFDLFYKHSATRCKMSVCGTEEGTFLHICSFPRTDVYLYTDTEIQVMESTNNTMFYNRTVTVENHYLLKPPFKVSVKPNGHEGQLDVSWDAEVIEYMEDEEEYRIRYSSSCGNLHFYTDSWSQPVRASVPQSAGKHILRKQHIDNIEYMEKRVIIREGTDSYTLSKTPILFMVFLFQMNSHFKTVPPRHLKGEPRKDKLCLEWDAPVLSLSNHLQYEVNVQIRGGERWSGPDTNTCVKVPSGSQFSVKIRAKPTGSIYSGYWSNWSDVLTDETPADTDLLLLWCILVPMLIIAISFICVSCLYRRLEQYFWPPVPNLEKVLQNFLTDINQQKWGPPVITKQCFEETPSSVVEIMTEDEIPGLEKSSEETSELLTSDGSLSTVVQVNRSPGTEVLSDYVTLNRELAFICVGQNSYVYEQVTEKEDPEVGDSLLQTCPFSCTEGVRLCSGNNYFNQSYLTMSKSAETLNSKISAETAPGNHYTNFPYN</sequence>
<keyword evidence="6" id="KW-0675">Receptor</keyword>
<evidence type="ECO:0000313" key="11">
    <source>
        <dbReference type="Proteomes" id="UP000264800"/>
    </source>
</evidence>
<evidence type="ECO:0000256" key="4">
    <source>
        <dbReference type="ARBA" id="ARBA00022989"/>
    </source>
</evidence>
<dbReference type="STRING" id="37003.ENSKMAP00000014415"/>
<dbReference type="GO" id="GO:0009897">
    <property type="term" value="C:external side of plasma membrane"/>
    <property type="evidence" value="ECO:0007669"/>
    <property type="project" value="TreeGrafter"/>
</dbReference>
<evidence type="ECO:0000256" key="6">
    <source>
        <dbReference type="ARBA" id="ARBA00023170"/>
    </source>
</evidence>
<dbReference type="SUPFAM" id="SSF49265">
    <property type="entry name" value="Fibronectin type III"/>
    <property type="match status" value="2"/>
</dbReference>
<name>A0A3Q3AE94_KRYMA</name>